<dbReference type="AlphaFoldDB" id="A0A8T0UR43"/>
<reference evidence="2" key="1">
    <citation type="submission" date="2020-05" db="EMBL/GenBank/DDBJ databases">
        <title>WGS assembly of Panicum virgatum.</title>
        <authorList>
            <person name="Lovell J.T."/>
            <person name="Jenkins J."/>
            <person name="Shu S."/>
            <person name="Juenger T.E."/>
            <person name="Schmutz J."/>
        </authorList>
    </citation>
    <scope>NUCLEOTIDE SEQUENCE</scope>
    <source>
        <strain evidence="2">AP13</strain>
    </source>
</reference>
<evidence type="ECO:0000313" key="3">
    <source>
        <dbReference type="Proteomes" id="UP000823388"/>
    </source>
</evidence>
<sequence>MPARQQHSVRHPSSQGARFGLSLPLPMPPREMKSSWLAHRQPSGGGGSPAPCAVTISSGALSDSRAAVTGTGTRPCLCAAVVPPLAGERALTQAPQPTRGEIIPARAPQLPGRELAPACMPLSLTGSSPGLPPRPTL</sequence>
<evidence type="ECO:0000313" key="2">
    <source>
        <dbReference type="EMBL" id="KAG2624598.1"/>
    </source>
</evidence>
<gene>
    <name evidence="2" type="ORF">PVAP13_3KG144727</name>
</gene>
<feature type="region of interest" description="Disordered" evidence="1">
    <location>
        <begin position="1"/>
        <end position="31"/>
    </location>
</feature>
<evidence type="ECO:0000256" key="1">
    <source>
        <dbReference type="SAM" id="MobiDB-lite"/>
    </source>
</evidence>
<dbReference type="EMBL" id="CM029041">
    <property type="protein sequence ID" value="KAG2624598.1"/>
    <property type="molecule type" value="Genomic_DNA"/>
</dbReference>
<dbReference type="Proteomes" id="UP000823388">
    <property type="component" value="Chromosome 3K"/>
</dbReference>
<organism evidence="2 3">
    <name type="scientific">Panicum virgatum</name>
    <name type="common">Blackwell switchgrass</name>
    <dbReference type="NCBI Taxonomy" id="38727"/>
    <lineage>
        <taxon>Eukaryota</taxon>
        <taxon>Viridiplantae</taxon>
        <taxon>Streptophyta</taxon>
        <taxon>Embryophyta</taxon>
        <taxon>Tracheophyta</taxon>
        <taxon>Spermatophyta</taxon>
        <taxon>Magnoliopsida</taxon>
        <taxon>Liliopsida</taxon>
        <taxon>Poales</taxon>
        <taxon>Poaceae</taxon>
        <taxon>PACMAD clade</taxon>
        <taxon>Panicoideae</taxon>
        <taxon>Panicodae</taxon>
        <taxon>Paniceae</taxon>
        <taxon>Panicinae</taxon>
        <taxon>Panicum</taxon>
        <taxon>Panicum sect. Hiantes</taxon>
    </lineage>
</organism>
<proteinExistence type="predicted"/>
<comment type="caution">
    <text evidence="2">The sequence shown here is derived from an EMBL/GenBank/DDBJ whole genome shotgun (WGS) entry which is preliminary data.</text>
</comment>
<name>A0A8T0UR43_PANVG</name>
<keyword evidence="3" id="KW-1185">Reference proteome</keyword>
<protein>
    <submittedName>
        <fullName evidence="2">Uncharacterized protein</fullName>
    </submittedName>
</protein>
<accession>A0A8T0UR43</accession>